<evidence type="ECO:0000256" key="2">
    <source>
        <dbReference type="SAM" id="Phobius"/>
    </source>
</evidence>
<evidence type="ECO:0000256" key="1">
    <source>
        <dbReference type="SAM" id="MobiDB-lite"/>
    </source>
</evidence>
<keyword evidence="2" id="KW-1133">Transmembrane helix</keyword>
<dbReference type="PANTHER" id="PTHR44757:SF2">
    <property type="entry name" value="BIOFILM ARCHITECTURE MAINTENANCE PROTEIN MBAA"/>
    <property type="match status" value="1"/>
</dbReference>
<evidence type="ECO:0000259" key="4">
    <source>
        <dbReference type="PROSITE" id="PS50887"/>
    </source>
</evidence>
<dbReference type="PANTHER" id="PTHR44757">
    <property type="entry name" value="DIGUANYLATE CYCLASE DGCP"/>
    <property type="match status" value="1"/>
</dbReference>
<sequence length="824" mass="86788">MPSNSCASGRYSTLAALTILVVCYVLATLVCVLLLPELWAYSAILVSTGIACLAAVVGLAWTGRRASGPDRRWRLLLAATAGGSLLLTAATIGAGFGKPPTAATDFRPVYSLFLLFYLPALIGLLSFPADPPPLPRGLGDQNGPAQAGRGRHWYAITALDSALVVGSLTLLVWSIVFAPLLRTVNVDPTRFLSALSNLIGEALLLVTVVLVGVLRRPHSLLALTLLGTGWLTLAMSSVAAVLEVATPQEGINTTLWLGFPVGWLLMLLAAFVPMPLAARPIRATASDTPGSRAASFVHAPVLRAALPYLAAGLACVVALGQLAAGLDLDRFEMYVLFILLLMLVVRQMMSLGEKTHLLDLVESSRRQLRHQAFHDPLTGLANRALFAERLRGALDRQGTDGRPFALLFCDLDNFKGINDTLGHAVGDELLQLTASRLRGATCATDTVARLGGDEFVVLLEGAIGDPRALCHRLVATARAPCVLAGRELPVGASFGMVHVDPAKIATDTSPVTADSLLRDADTAMYAAKRQGKGRLVVHQAGLRAPEAPTTIRGDLALALRGEQEAGTLHVEYRPVVELRSGRPAAVEAVPSWAHPRLGTVVAERLRGMAVEADLVTQLDQYVVARAGHDLARRASEIGDPWRVFVVVSTDRIISDPAATEELARLAIAGGAQADSLVMFLTGLGRAASPEPTDALLARLAASGLRLAVADADGGYRSLAALTSQRIEAVRLDPGLADTAADQDPDSPAAAARGAVLCMAHRRGLTVVAPGIRDHGQARRLAAAGCHLGLGPIYPTRDAIRPGRASGGPRPRRPGVRRLATPTDG</sequence>
<dbReference type="NCBIfam" id="TIGR00254">
    <property type="entry name" value="GGDEF"/>
    <property type="match status" value="1"/>
</dbReference>
<feature type="transmembrane region" description="Helical" evidence="2">
    <location>
        <begin position="331"/>
        <end position="349"/>
    </location>
</feature>
<feature type="transmembrane region" description="Helical" evidence="2">
    <location>
        <begin position="12"/>
        <end position="35"/>
    </location>
</feature>
<accession>A0A937RQE6</accession>
<dbReference type="SMART" id="SM00267">
    <property type="entry name" value="GGDEF"/>
    <property type="match status" value="1"/>
</dbReference>
<feature type="transmembrane region" description="Helical" evidence="2">
    <location>
        <begin position="220"/>
        <end position="242"/>
    </location>
</feature>
<dbReference type="Gene3D" id="3.20.20.450">
    <property type="entry name" value="EAL domain"/>
    <property type="match status" value="1"/>
</dbReference>
<keyword evidence="2" id="KW-0472">Membrane</keyword>
<dbReference type="PROSITE" id="PS50883">
    <property type="entry name" value="EAL"/>
    <property type="match status" value="1"/>
</dbReference>
<dbReference type="InterPro" id="IPR035919">
    <property type="entry name" value="EAL_sf"/>
</dbReference>
<dbReference type="Pfam" id="PF00563">
    <property type="entry name" value="EAL"/>
    <property type="match status" value="1"/>
</dbReference>
<dbReference type="InterPro" id="IPR000160">
    <property type="entry name" value="GGDEF_dom"/>
</dbReference>
<keyword evidence="6" id="KW-1185">Reference proteome</keyword>
<dbReference type="EMBL" id="JAEACQ010000369">
    <property type="protein sequence ID" value="MBL7633085.1"/>
    <property type="molecule type" value="Genomic_DNA"/>
</dbReference>
<evidence type="ECO:0000313" key="6">
    <source>
        <dbReference type="Proteomes" id="UP000604475"/>
    </source>
</evidence>
<dbReference type="PROSITE" id="PS50887">
    <property type="entry name" value="GGDEF"/>
    <property type="match status" value="1"/>
</dbReference>
<name>A0A937RQE6_9ACTN</name>
<proteinExistence type="predicted"/>
<feature type="transmembrane region" description="Helical" evidence="2">
    <location>
        <begin position="153"/>
        <end position="179"/>
    </location>
</feature>
<evidence type="ECO:0000313" key="5">
    <source>
        <dbReference type="EMBL" id="MBL7633085.1"/>
    </source>
</evidence>
<feature type="transmembrane region" description="Helical" evidence="2">
    <location>
        <begin position="305"/>
        <end position="325"/>
    </location>
</feature>
<feature type="transmembrane region" description="Helical" evidence="2">
    <location>
        <begin position="109"/>
        <end position="127"/>
    </location>
</feature>
<dbReference type="Proteomes" id="UP000604475">
    <property type="component" value="Unassembled WGS sequence"/>
</dbReference>
<dbReference type="SUPFAM" id="SSF55073">
    <property type="entry name" value="Nucleotide cyclase"/>
    <property type="match status" value="1"/>
</dbReference>
<dbReference type="Gene3D" id="3.30.70.270">
    <property type="match status" value="1"/>
</dbReference>
<dbReference type="InterPro" id="IPR001633">
    <property type="entry name" value="EAL_dom"/>
</dbReference>
<protein>
    <submittedName>
        <fullName evidence="5">Diguanylate cyclase</fullName>
    </submittedName>
</protein>
<organism evidence="5 6">
    <name type="scientific">Frankia nepalensis</name>
    <dbReference type="NCBI Taxonomy" id="1836974"/>
    <lineage>
        <taxon>Bacteria</taxon>
        <taxon>Bacillati</taxon>
        <taxon>Actinomycetota</taxon>
        <taxon>Actinomycetes</taxon>
        <taxon>Frankiales</taxon>
        <taxon>Frankiaceae</taxon>
        <taxon>Frankia</taxon>
    </lineage>
</organism>
<feature type="transmembrane region" description="Helical" evidence="2">
    <location>
        <begin position="191"/>
        <end position="213"/>
    </location>
</feature>
<dbReference type="SMART" id="SM00052">
    <property type="entry name" value="EAL"/>
    <property type="match status" value="1"/>
</dbReference>
<dbReference type="CDD" id="cd01949">
    <property type="entry name" value="GGDEF"/>
    <property type="match status" value="1"/>
</dbReference>
<reference evidence="5" key="1">
    <citation type="submission" date="2020-12" db="EMBL/GenBank/DDBJ databases">
        <title>Genomic characterization of non-nitrogen-fixing Frankia strains.</title>
        <authorList>
            <person name="Carlos-Shanley C."/>
            <person name="Guerra T."/>
            <person name="Hahn D."/>
        </authorList>
    </citation>
    <scope>NUCLEOTIDE SEQUENCE</scope>
    <source>
        <strain evidence="5">CN6</strain>
    </source>
</reference>
<dbReference type="RefSeq" id="WP_203006259.1">
    <property type="nucleotide sequence ID" value="NZ_JADWYU010000034.1"/>
</dbReference>
<keyword evidence="2" id="KW-0812">Transmembrane</keyword>
<dbReference type="Pfam" id="PF00990">
    <property type="entry name" value="GGDEF"/>
    <property type="match status" value="1"/>
</dbReference>
<feature type="transmembrane region" description="Helical" evidence="2">
    <location>
        <begin position="254"/>
        <end position="272"/>
    </location>
</feature>
<comment type="caution">
    <text evidence="5">The sequence shown here is derived from an EMBL/GenBank/DDBJ whole genome shotgun (WGS) entry which is preliminary data.</text>
</comment>
<dbReference type="AlphaFoldDB" id="A0A937RQE6"/>
<feature type="transmembrane region" description="Helical" evidence="2">
    <location>
        <begin position="41"/>
        <end position="63"/>
    </location>
</feature>
<gene>
    <name evidence="5" type="ORF">I7412_39230</name>
</gene>
<dbReference type="InterPro" id="IPR052155">
    <property type="entry name" value="Biofilm_reg_signaling"/>
</dbReference>
<dbReference type="SUPFAM" id="SSF141868">
    <property type="entry name" value="EAL domain-like"/>
    <property type="match status" value="1"/>
</dbReference>
<dbReference type="InterPro" id="IPR043128">
    <property type="entry name" value="Rev_trsase/Diguanyl_cyclase"/>
</dbReference>
<feature type="region of interest" description="Disordered" evidence="1">
    <location>
        <begin position="796"/>
        <end position="824"/>
    </location>
</feature>
<evidence type="ECO:0000259" key="3">
    <source>
        <dbReference type="PROSITE" id="PS50883"/>
    </source>
</evidence>
<dbReference type="InterPro" id="IPR029787">
    <property type="entry name" value="Nucleotide_cyclase"/>
</dbReference>
<dbReference type="CDD" id="cd01948">
    <property type="entry name" value="EAL"/>
    <property type="match status" value="1"/>
</dbReference>
<feature type="transmembrane region" description="Helical" evidence="2">
    <location>
        <begin position="75"/>
        <end position="97"/>
    </location>
</feature>
<feature type="domain" description="EAL" evidence="3">
    <location>
        <begin position="548"/>
        <end position="810"/>
    </location>
</feature>
<feature type="domain" description="GGDEF" evidence="4">
    <location>
        <begin position="402"/>
        <end position="540"/>
    </location>
</feature>